<evidence type="ECO:0000313" key="3">
    <source>
        <dbReference type="Proteomes" id="UP000199608"/>
    </source>
</evidence>
<dbReference type="Proteomes" id="UP000199608">
    <property type="component" value="Unassembled WGS sequence"/>
</dbReference>
<gene>
    <name evidence="2" type="ORF">SAMN04487931_11554</name>
</gene>
<organism evidence="2 3">
    <name type="scientific">Desulfobacula phenolica</name>
    <dbReference type="NCBI Taxonomy" id="90732"/>
    <lineage>
        <taxon>Bacteria</taxon>
        <taxon>Pseudomonadati</taxon>
        <taxon>Thermodesulfobacteriota</taxon>
        <taxon>Desulfobacteria</taxon>
        <taxon>Desulfobacterales</taxon>
        <taxon>Desulfobacteraceae</taxon>
        <taxon>Desulfobacula</taxon>
    </lineage>
</organism>
<dbReference type="SUPFAM" id="SSF54909">
    <property type="entry name" value="Dimeric alpha+beta barrel"/>
    <property type="match status" value="1"/>
</dbReference>
<dbReference type="AlphaFoldDB" id="A0A1H2JTJ4"/>
<sequence>MAVCVIIRRSVKDKKIADKLVPLILKLRTKAIVQPGYITAQTFSSLAVEGEYLIISTWNKIEDWNRWMNNEERLAIQKKIDELIGEKTQYQYYEPVIGGIMPRFEGKI</sequence>
<keyword evidence="2" id="KW-0560">Oxidoreductase</keyword>
<reference evidence="3" key="1">
    <citation type="submission" date="2016-10" db="EMBL/GenBank/DDBJ databases">
        <authorList>
            <person name="Varghese N."/>
            <person name="Submissions S."/>
        </authorList>
    </citation>
    <scope>NUCLEOTIDE SEQUENCE [LARGE SCALE GENOMIC DNA]</scope>
    <source>
        <strain evidence="3">DSM 3384</strain>
    </source>
</reference>
<keyword evidence="3" id="KW-1185">Reference proteome</keyword>
<dbReference type="Gene3D" id="3.30.70.100">
    <property type="match status" value="1"/>
</dbReference>
<protein>
    <submittedName>
        <fullName evidence="2">Quinol monooxygenase YgiN</fullName>
    </submittedName>
</protein>
<evidence type="ECO:0000313" key="2">
    <source>
        <dbReference type="EMBL" id="SDU59730.1"/>
    </source>
</evidence>
<dbReference type="EMBL" id="FNLL01000015">
    <property type="protein sequence ID" value="SDU59730.1"/>
    <property type="molecule type" value="Genomic_DNA"/>
</dbReference>
<dbReference type="InterPro" id="IPR007138">
    <property type="entry name" value="ABM_dom"/>
</dbReference>
<dbReference type="Pfam" id="PF03992">
    <property type="entry name" value="ABM"/>
    <property type="match status" value="1"/>
</dbReference>
<proteinExistence type="predicted"/>
<feature type="domain" description="ABM" evidence="1">
    <location>
        <begin position="3"/>
        <end position="78"/>
    </location>
</feature>
<evidence type="ECO:0000259" key="1">
    <source>
        <dbReference type="Pfam" id="PF03992"/>
    </source>
</evidence>
<accession>A0A1H2JTJ4</accession>
<keyword evidence="2" id="KW-0503">Monooxygenase</keyword>
<dbReference type="GO" id="GO:0004497">
    <property type="term" value="F:monooxygenase activity"/>
    <property type="evidence" value="ECO:0007669"/>
    <property type="project" value="UniProtKB-KW"/>
</dbReference>
<name>A0A1H2JTJ4_9BACT</name>
<dbReference type="InterPro" id="IPR011008">
    <property type="entry name" value="Dimeric_a/b-barrel"/>
</dbReference>
<dbReference type="RefSeq" id="WP_014957095.1">
    <property type="nucleotide sequence ID" value="NZ_FNLL01000015.1"/>
</dbReference>